<dbReference type="AlphaFoldDB" id="A0A859D040"/>
<reference evidence="2 3" key="1">
    <citation type="submission" date="2020-06" db="EMBL/GenBank/DDBJ databases">
        <authorList>
            <person name="Voronona O.L."/>
            <person name="Aksenova E.I."/>
            <person name="Kunda M.S."/>
            <person name="Semenov A.N."/>
            <person name="Ryzhova N."/>
        </authorList>
    </citation>
    <scope>NUCLEOTIDE SEQUENCE [LARGE SCALE GENOMIC DNA]</scope>
    <source>
        <strain evidence="2 3">MPKMM3633</strain>
    </source>
</reference>
<dbReference type="EMBL" id="CP054301">
    <property type="protein sequence ID" value="QKK80061.1"/>
    <property type="molecule type" value="Genomic_DNA"/>
</dbReference>
<sequence>MYSRFVKSKMWWRFFLCVVLLGFGACLIGGGLFLGAL</sequence>
<name>A0A859D040_9GAMM</name>
<gene>
    <name evidence="2" type="ORF">MP3633_1327</name>
</gene>
<evidence type="ECO:0000313" key="2">
    <source>
        <dbReference type="EMBL" id="QKK80061.1"/>
    </source>
</evidence>
<feature type="transmembrane region" description="Helical" evidence="1">
    <location>
        <begin position="12"/>
        <end position="34"/>
    </location>
</feature>
<protein>
    <submittedName>
        <fullName evidence="2">Uncharacterized protein</fullName>
    </submittedName>
</protein>
<keyword evidence="1" id="KW-1133">Transmembrane helix</keyword>
<evidence type="ECO:0000313" key="3">
    <source>
        <dbReference type="Proteomes" id="UP000509371"/>
    </source>
</evidence>
<evidence type="ECO:0000256" key="1">
    <source>
        <dbReference type="SAM" id="Phobius"/>
    </source>
</evidence>
<proteinExistence type="predicted"/>
<dbReference type="Proteomes" id="UP000509371">
    <property type="component" value="Chromosome"/>
</dbReference>
<organism evidence="2 3">
    <name type="scientific">Marinomonas primoryensis</name>
    <dbReference type="NCBI Taxonomy" id="178399"/>
    <lineage>
        <taxon>Bacteria</taxon>
        <taxon>Pseudomonadati</taxon>
        <taxon>Pseudomonadota</taxon>
        <taxon>Gammaproteobacteria</taxon>
        <taxon>Oceanospirillales</taxon>
        <taxon>Oceanospirillaceae</taxon>
        <taxon>Marinomonas</taxon>
    </lineage>
</organism>
<keyword evidence="1" id="KW-0812">Transmembrane</keyword>
<dbReference type="KEGG" id="mpri:MP3633_1327"/>
<dbReference type="PROSITE" id="PS51257">
    <property type="entry name" value="PROKAR_LIPOPROTEIN"/>
    <property type="match status" value="1"/>
</dbReference>
<keyword evidence="1" id="KW-0472">Membrane</keyword>
<accession>A0A859D040</accession>